<gene>
    <name evidence="13" type="ORF">OFUS_LOCUS16591</name>
</gene>
<keyword evidence="4" id="KW-0677">Repeat</keyword>
<evidence type="ECO:0000256" key="4">
    <source>
        <dbReference type="ARBA" id="ARBA00022737"/>
    </source>
</evidence>
<name>A0A8S4PDH7_OWEFU</name>
<dbReference type="EMBL" id="CAIIXF020000008">
    <property type="protein sequence ID" value="CAH1791515.1"/>
    <property type="molecule type" value="Genomic_DNA"/>
</dbReference>
<evidence type="ECO:0000256" key="11">
    <source>
        <dbReference type="PROSITE-ProRule" id="PRU00042"/>
    </source>
</evidence>
<sequence length="316" mass="36666">FIHLLSFFYPVVYSILLFSGEHPYLTVDDYGRLVYNCDVCSLQFESSYRLLKHIRTAHTFKHPLKCMYCSKRCAGFEKLGNHVLVQHKPNQIHCDLCPKVFPMQRNLEYHVNNVHKGRYAAMQLPQTCQTCGKVYRNKYNLGLHMRKAHAERPTYTCPTCAKVFVCKRGLRNHISMIHGDGKIGFRDKEEKLSRVCQTCGKVFMTKQGLMIHEKNHSTIRPHVCQLCGVSYNIKCQLKRHMRSHEKPFTCEVCGDRFSRKYNLKQHMKVHTGVKEYECKTCGRCFTQMAALCGHTRTCSKSGKGENMIVDANLIMR</sequence>
<protein>
    <recommendedName>
        <fullName evidence="12">C2H2-type domain-containing protein</fullName>
    </recommendedName>
</protein>
<dbReference type="Pfam" id="PF00096">
    <property type="entry name" value="zf-C2H2"/>
    <property type="match status" value="6"/>
</dbReference>
<organism evidence="13 14">
    <name type="scientific">Owenia fusiformis</name>
    <name type="common">Polychaete worm</name>
    <dbReference type="NCBI Taxonomy" id="6347"/>
    <lineage>
        <taxon>Eukaryota</taxon>
        <taxon>Metazoa</taxon>
        <taxon>Spiralia</taxon>
        <taxon>Lophotrochozoa</taxon>
        <taxon>Annelida</taxon>
        <taxon>Polychaeta</taxon>
        <taxon>Sedentaria</taxon>
        <taxon>Canalipalpata</taxon>
        <taxon>Sabellida</taxon>
        <taxon>Oweniida</taxon>
        <taxon>Oweniidae</taxon>
        <taxon>Owenia</taxon>
    </lineage>
</organism>
<feature type="domain" description="C2H2-type" evidence="12">
    <location>
        <begin position="194"/>
        <end position="221"/>
    </location>
</feature>
<reference evidence="13" key="1">
    <citation type="submission" date="2022-03" db="EMBL/GenBank/DDBJ databases">
        <authorList>
            <person name="Martin C."/>
        </authorList>
    </citation>
    <scope>NUCLEOTIDE SEQUENCE</scope>
</reference>
<dbReference type="SMART" id="SM00355">
    <property type="entry name" value="ZnF_C2H2"/>
    <property type="match status" value="9"/>
</dbReference>
<dbReference type="OrthoDB" id="6162028at2759"/>
<evidence type="ECO:0000313" key="13">
    <source>
        <dbReference type="EMBL" id="CAH1791515.1"/>
    </source>
</evidence>
<dbReference type="FunFam" id="3.30.160.60:FF:000446">
    <property type="entry name" value="Zinc finger protein"/>
    <property type="match status" value="1"/>
</dbReference>
<evidence type="ECO:0000313" key="14">
    <source>
        <dbReference type="Proteomes" id="UP000749559"/>
    </source>
</evidence>
<dbReference type="Proteomes" id="UP000749559">
    <property type="component" value="Unassembled WGS sequence"/>
</dbReference>
<dbReference type="GO" id="GO:0008270">
    <property type="term" value="F:zinc ion binding"/>
    <property type="evidence" value="ECO:0007669"/>
    <property type="project" value="UniProtKB-KW"/>
</dbReference>
<evidence type="ECO:0000256" key="3">
    <source>
        <dbReference type="ARBA" id="ARBA00022723"/>
    </source>
</evidence>
<accession>A0A8S4PDH7</accession>
<dbReference type="InterPro" id="IPR013087">
    <property type="entry name" value="Znf_C2H2_type"/>
</dbReference>
<keyword evidence="8" id="KW-0238">DNA-binding</keyword>
<dbReference type="FunFam" id="3.30.160.60:FF:001156">
    <property type="entry name" value="Zinc finger protein 407"/>
    <property type="match status" value="1"/>
</dbReference>
<evidence type="ECO:0000256" key="6">
    <source>
        <dbReference type="ARBA" id="ARBA00022833"/>
    </source>
</evidence>
<feature type="domain" description="C2H2-type" evidence="12">
    <location>
        <begin position="248"/>
        <end position="275"/>
    </location>
</feature>
<comment type="similarity">
    <text evidence="2">Belongs to the krueppel C2H2-type zinc-finger protein family.</text>
</comment>
<feature type="non-terminal residue" evidence="13">
    <location>
        <position position="1"/>
    </location>
</feature>
<dbReference type="GO" id="GO:0003677">
    <property type="term" value="F:DNA binding"/>
    <property type="evidence" value="ECO:0007669"/>
    <property type="project" value="UniProtKB-KW"/>
</dbReference>
<keyword evidence="7" id="KW-0805">Transcription regulation</keyword>
<dbReference type="Gene3D" id="3.30.160.60">
    <property type="entry name" value="Classic Zinc Finger"/>
    <property type="match status" value="6"/>
</dbReference>
<dbReference type="AlphaFoldDB" id="A0A8S4PDH7"/>
<evidence type="ECO:0000259" key="12">
    <source>
        <dbReference type="PROSITE" id="PS50157"/>
    </source>
</evidence>
<dbReference type="SUPFAM" id="SSF57667">
    <property type="entry name" value="beta-beta-alpha zinc fingers"/>
    <property type="match status" value="5"/>
</dbReference>
<keyword evidence="9" id="KW-0804">Transcription</keyword>
<evidence type="ECO:0000256" key="10">
    <source>
        <dbReference type="ARBA" id="ARBA00023242"/>
    </source>
</evidence>
<comment type="subcellular location">
    <subcellularLocation>
        <location evidence="1">Nucleus</location>
    </subcellularLocation>
</comment>
<keyword evidence="10" id="KW-0539">Nucleus</keyword>
<feature type="domain" description="C2H2-type" evidence="12">
    <location>
        <begin position="222"/>
        <end position="244"/>
    </location>
</feature>
<feature type="domain" description="C2H2-type" evidence="12">
    <location>
        <begin position="35"/>
        <end position="63"/>
    </location>
</feature>
<dbReference type="GO" id="GO:0005634">
    <property type="term" value="C:nucleus"/>
    <property type="evidence" value="ECO:0007669"/>
    <property type="project" value="UniProtKB-SubCell"/>
</dbReference>
<evidence type="ECO:0000256" key="1">
    <source>
        <dbReference type="ARBA" id="ARBA00004123"/>
    </source>
</evidence>
<dbReference type="Pfam" id="PF13912">
    <property type="entry name" value="zf-C2H2_6"/>
    <property type="match status" value="1"/>
</dbReference>
<feature type="domain" description="C2H2-type" evidence="12">
    <location>
        <begin position="276"/>
        <end position="305"/>
    </location>
</feature>
<feature type="domain" description="C2H2-type" evidence="12">
    <location>
        <begin position="155"/>
        <end position="183"/>
    </location>
</feature>
<feature type="domain" description="C2H2-type" evidence="12">
    <location>
        <begin position="126"/>
        <end position="153"/>
    </location>
</feature>
<evidence type="ECO:0000256" key="9">
    <source>
        <dbReference type="ARBA" id="ARBA00023163"/>
    </source>
</evidence>
<keyword evidence="6" id="KW-0862">Zinc</keyword>
<dbReference type="InterPro" id="IPR036236">
    <property type="entry name" value="Znf_C2H2_sf"/>
</dbReference>
<feature type="domain" description="C2H2-type" evidence="12">
    <location>
        <begin position="92"/>
        <end position="120"/>
    </location>
</feature>
<keyword evidence="3" id="KW-0479">Metal-binding</keyword>
<dbReference type="PANTHER" id="PTHR24379:SF125">
    <property type="entry name" value="C2H2-TYPE DOMAIN-CONTAINING PROTEIN"/>
    <property type="match status" value="1"/>
</dbReference>
<evidence type="ECO:0000256" key="2">
    <source>
        <dbReference type="ARBA" id="ARBA00006991"/>
    </source>
</evidence>
<proteinExistence type="inferred from homology"/>
<evidence type="ECO:0000256" key="8">
    <source>
        <dbReference type="ARBA" id="ARBA00023125"/>
    </source>
</evidence>
<evidence type="ECO:0000256" key="7">
    <source>
        <dbReference type="ARBA" id="ARBA00023015"/>
    </source>
</evidence>
<dbReference type="PROSITE" id="PS00028">
    <property type="entry name" value="ZINC_FINGER_C2H2_1"/>
    <property type="match status" value="6"/>
</dbReference>
<keyword evidence="5 11" id="KW-0863">Zinc-finger</keyword>
<dbReference type="PROSITE" id="PS50157">
    <property type="entry name" value="ZINC_FINGER_C2H2_2"/>
    <property type="match status" value="8"/>
</dbReference>
<keyword evidence="14" id="KW-1185">Reference proteome</keyword>
<comment type="caution">
    <text evidence="13">The sequence shown here is derived from an EMBL/GenBank/DDBJ whole genome shotgun (WGS) entry which is preliminary data.</text>
</comment>
<dbReference type="PANTHER" id="PTHR24379">
    <property type="entry name" value="KRAB AND ZINC FINGER DOMAIN-CONTAINING"/>
    <property type="match status" value="1"/>
</dbReference>
<evidence type="ECO:0000256" key="5">
    <source>
        <dbReference type="ARBA" id="ARBA00022771"/>
    </source>
</evidence>